<name>A0A1B2J9U6_PICPA</name>
<feature type="domain" description="N-acetyltransferase" evidence="4">
    <location>
        <begin position="7"/>
        <end position="164"/>
    </location>
</feature>
<reference evidence="5 6" key="1">
    <citation type="submission" date="2016-02" db="EMBL/GenBank/DDBJ databases">
        <title>Comparative genomic and transcriptomic foundation for Pichia pastoris.</title>
        <authorList>
            <person name="Love K.R."/>
            <person name="Shah K.A."/>
            <person name="Whittaker C.A."/>
            <person name="Wu J."/>
            <person name="Bartlett M.C."/>
            <person name="Ma D."/>
            <person name="Leeson R.L."/>
            <person name="Priest M."/>
            <person name="Young S.K."/>
            <person name="Love J.C."/>
        </authorList>
    </citation>
    <scope>NUCLEOTIDE SEQUENCE [LARGE SCALE GENOMIC DNA]</scope>
    <source>
        <strain evidence="5 6">ATCC 28485</strain>
    </source>
</reference>
<accession>A0A1B2J9U6</accession>
<protein>
    <submittedName>
        <fullName evidence="5">BA75_00243T0</fullName>
    </submittedName>
</protein>
<evidence type="ECO:0000259" key="4">
    <source>
        <dbReference type="PROSITE" id="PS51186"/>
    </source>
</evidence>
<evidence type="ECO:0000313" key="6">
    <source>
        <dbReference type="Proteomes" id="UP000094565"/>
    </source>
</evidence>
<sequence>MISYKHLEFHPEKPTDNDEINQIIELVKVNLSEPYCIYTYRYFLNQCPQLCYIAYDDEKPKEQNIIAVSISKAETHQGVRVRGYLGMIAVDPAYRGKGIAKTLIDKSIDVMIDSYHCDEIVLETEVNNPQALNLYESFGFIRTRRLFRYYLNKNDAYRLVLPLTEKSTIRTYFL</sequence>
<organism evidence="5 6">
    <name type="scientific">Komagataella pastoris</name>
    <name type="common">Yeast</name>
    <name type="synonym">Pichia pastoris</name>
    <dbReference type="NCBI Taxonomy" id="4922"/>
    <lineage>
        <taxon>Eukaryota</taxon>
        <taxon>Fungi</taxon>
        <taxon>Dikarya</taxon>
        <taxon>Ascomycota</taxon>
        <taxon>Saccharomycotina</taxon>
        <taxon>Pichiomycetes</taxon>
        <taxon>Pichiales</taxon>
        <taxon>Pichiaceae</taxon>
        <taxon>Komagataella</taxon>
    </lineage>
</organism>
<dbReference type="Pfam" id="PF00583">
    <property type="entry name" value="Acetyltransf_1"/>
    <property type="match status" value="1"/>
</dbReference>
<dbReference type="GO" id="GO:0031417">
    <property type="term" value="C:NatC complex"/>
    <property type="evidence" value="ECO:0007669"/>
    <property type="project" value="TreeGrafter"/>
</dbReference>
<dbReference type="EMBL" id="CP014584">
    <property type="protein sequence ID" value="ANZ74779.1"/>
    <property type="molecule type" value="Genomic_DNA"/>
</dbReference>
<dbReference type="InterPro" id="IPR000182">
    <property type="entry name" value="GNAT_dom"/>
</dbReference>
<dbReference type="SUPFAM" id="SSF55729">
    <property type="entry name" value="Acyl-CoA N-acyltransferases (Nat)"/>
    <property type="match status" value="1"/>
</dbReference>
<dbReference type="Gene3D" id="3.40.630.30">
    <property type="match status" value="1"/>
</dbReference>
<dbReference type="PROSITE" id="PS51186">
    <property type="entry name" value="GNAT"/>
    <property type="match status" value="1"/>
</dbReference>
<evidence type="ECO:0000256" key="3">
    <source>
        <dbReference type="ARBA" id="ARBA00024025"/>
    </source>
</evidence>
<dbReference type="InterPro" id="IPR016181">
    <property type="entry name" value="Acyl_CoA_acyltransferase"/>
</dbReference>
<dbReference type="PANTHER" id="PTHR45896:SF1">
    <property type="entry name" value="N-ALPHA-ACETYLTRANSFERASE 30"/>
    <property type="match status" value="1"/>
</dbReference>
<dbReference type="InterPro" id="IPR044542">
    <property type="entry name" value="NAA30-like"/>
</dbReference>
<proteinExistence type="inferred from homology"/>
<dbReference type="AlphaFoldDB" id="A0A1B2J9U6"/>
<comment type="similarity">
    <text evidence="3">Belongs to the acetyltransferase family. MAK3 subfamily.</text>
</comment>
<dbReference type="OrthoDB" id="249099at2759"/>
<gene>
    <name evidence="5" type="primary">MAK3</name>
    <name evidence="5" type="ORF">ATY40_BA7500243</name>
</gene>
<evidence type="ECO:0000256" key="2">
    <source>
        <dbReference type="ARBA" id="ARBA00023315"/>
    </source>
</evidence>
<dbReference type="Proteomes" id="UP000094565">
    <property type="component" value="Chromosome 1"/>
</dbReference>
<dbReference type="GO" id="GO:0004596">
    <property type="term" value="F:protein-N-terminal amino-acid acetyltransferase activity"/>
    <property type="evidence" value="ECO:0007669"/>
    <property type="project" value="InterPro"/>
</dbReference>
<evidence type="ECO:0000256" key="1">
    <source>
        <dbReference type="ARBA" id="ARBA00022679"/>
    </source>
</evidence>
<evidence type="ECO:0000313" key="5">
    <source>
        <dbReference type="EMBL" id="ANZ74779.1"/>
    </source>
</evidence>
<keyword evidence="1" id="KW-0808">Transferase</keyword>
<dbReference type="CDD" id="cd04301">
    <property type="entry name" value="NAT_SF"/>
    <property type="match status" value="1"/>
</dbReference>
<dbReference type="PANTHER" id="PTHR45896">
    <property type="entry name" value="N-ALPHA-ACETYLTRANSFERASE 30"/>
    <property type="match status" value="1"/>
</dbReference>
<keyword evidence="6" id="KW-1185">Reference proteome</keyword>
<keyword evidence="2" id="KW-0012">Acyltransferase</keyword>